<dbReference type="Proteomes" id="UP000615760">
    <property type="component" value="Unassembled WGS sequence"/>
</dbReference>
<evidence type="ECO:0000313" key="2">
    <source>
        <dbReference type="EMBL" id="GGB80442.1"/>
    </source>
</evidence>
<keyword evidence="1" id="KW-0812">Transmembrane</keyword>
<feature type="transmembrane region" description="Helical" evidence="1">
    <location>
        <begin position="65"/>
        <end position="86"/>
    </location>
</feature>
<sequence length="205" mass="22906">MEKEKDYLKDIQDIRNMMDKSTQFLSLSGLSGIMAGIYALIGAAAGKYIYNLNYGRYITLESDSFKAIVAIATGVLILSVLTAYILTATKAKKRGDSIWNSTSKRLLVNFLIPLVTGGIFTLLLIKNRYYGLISPITLIFYGLACINASKYTLRDVRYLGITITIIGLIATAYMGYGLEFWALGFGVCHIVYGTVMYFKYDRKEK</sequence>
<evidence type="ECO:0008006" key="4">
    <source>
        <dbReference type="Google" id="ProtNLM"/>
    </source>
</evidence>
<dbReference type="RefSeq" id="WP_188621220.1">
    <property type="nucleotide sequence ID" value="NZ_BMJE01000005.1"/>
</dbReference>
<protein>
    <recommendedName>
        <fullName evidence="4">Brp/Blh family beta-carotene 15,15'-monooxygenase</fullName>
    </recommendedName>
</protein>
<organism evidence="2 3">
    <name type="scientific">Flavobacterium suaedae</name>
    <dbReference type="NCBI Taxonomy" id="1767027"/>
    <lineage>
        <taxon>Bacteria</taxon>
        <taxon>Pseudomonadati</taxon>
        <taxon>Bacteroidota</taxon>
        <taxon>Flavobacteriia</taxon>
        <taxon>Flavobacteriales</taxon>
        <taxon>Flavobacteriaceae</taxon>
        <taxon>Flavobacterium</taxon>
    </lineage>
</organism>
<keyword evidence="1" id="KW-0472">Membrane</keyword>
<proteinExistence type="predicted"/>
<keyword evidence="1" id="KW-1133">Transmembrane helix</keyword>
<feature type="transmembrane region" description="Helical" evidence="1">
    <location>
        <begin position="24"/>
        <end position="45"/>
    </location>
</feature>
<dbReference type="EMBL" id="BMJE01000005">
    <property type="protein sequence ID" value="GGB80442.1"/>
    <property type="molecule type" value="Genomic_DNA"/>
</dbReference>
<accession>A0ABQ1K0H1</accession>
<reference evidence="3" key="1">
    <citation type="journal article" date="2019" name="Int. J. Syst. Evol. Microbiol.">
        <title>The Global Catalogue of Microorganisms (GCM) 10K type strain sequencing project: providing services to taxonomists for standard genome sequencing and annotation.</title>
        <authorList>
            <consortium name="The Broad Institute Genomics Platform"/>
            <consortium name="The Broad Institute Genome Sequencing Center for Infectious Disease"/>
            <person name="Wu L."/>
            <person name="Ma J."/>
        </authorList>
    </citation>
    <scope>NUCLEOTIDE SEQUENCE [LARGE SCALE GENOMIC DNA]</scope>
    <source>
        <strain evidence="3">CGMCC 1.15461</strain>
    </source>
</reference>
<feature type="transmembrane region" description="Helical" evidence="1">
    <location>
        <begin position="156"/>
        <end position="174"/>
    </location>
</feature>
<feature type="transmembrane region" description="Helical" evidence="1">
    <location>
        <begin position="106"/>
        <end position="125"/>
    </location>
</feature>
<feature type="transmembrane region" description="Helical" evidence="1">
    <location>
        <begin position="180"/>
        <end position="198"/>
    </location>
</feature>
<keyword evidence="3" id="KW-1185">Reference proteome</keyword>
<name>A0ABQ1K0H1_9FLAO</name>
<comment type="caution">
    <text evidence="2">The sequence shown here is derived from an EMBL/GenBank/DDBJ whole genome shotgun (WGS) entry which is preliminary data.</text>
</comment>
<evidence type="ECO:0000313" key="3">
    <source>
        <dbReference type="Proteomes" id="UP000615760"/>
    </source>
</evidence>
<feature type="transmembrane region" description="Helical" evidence="1">
    <location>
        <begin position="131"/>
        <end position="149"/>
    </location>
</feature>
<evidence type="ECO:0000256" key="1">
    <source>
        <dbReference type="SAM" id="Phobius"/>
    </source>
</evidence>
<gene>
    <name evidence="2" type="ORF">GCM10007424_20710</name>
</gene>